<comment type="caution">
    <text evidence="2">The sequence shown here is derived from an EMBL/GenBank/DDBJ whole genome shotgun (WGS) entry which is preliminary data.</text>
</comment>
<proteinExistence type="predicted"/>
<sequence>MKKIELLAPAGSIESLYAAVQMGADAVYMGGSKFSARAYASNFDEENMIKAINYCHSYGVKIYITLNILIKQNEIDEVVKYVKFLYEIGVDALIIQDLGLANIIRRNFPDFEIHASTQMTIHNGEGAILLRDFGFKRIVLSRELSLNEIEFISKELGIETEIFVHGALCICYSGQCLMSSMIGGRSGNRGRCAQPCRLPYTLIERKKGIEKQGYALSPKDICTLEHIEEIINSGTSSLKIEGRMKRPEYVAGVVESYRKAIDSVYSGKEFDYISENKKLLQLFNREGFSKAYLFGNSGKDMMAYRYPKNTGILIGKANKDASIILEESIAVRDGIRVREEGFTISRIIKDNKEVESASKGEIVQLIPTKYKQGDNLYKTADNSLLLNLKESYKNAYNKKINLTASVKFKISEPIELSTIFDGISFNVQGEVVENAINKPLTMEKLAENIKKSGDTSFKFDNVKFEYFENGFLPIADINSIRRELIDKIQSYINSRYKRDVVGKIDFKFKPQKLTRDFNCPKLLVNVSNKEQMKAALDKSVKSISFNPFMRGNYPELEDIKQIENVDFYIKVPSIIKKEFDLVCRRINDILPYIKGIITSNLGIIRKFQGKTKLIGDYKLNIFNSYAASFFEPYLDAVVPSVELNKKELKELMENNNLPVQYIIYGRTELMVSEYCPIGSMIGGKSNGVTCKSICESGEYFLRDRKNEEFVIKTDKFCRSYIYNVNATNLISNLDEIKNLGIESFRIDFINESYNECIEILNAFISGKWQGEFSSYTRGHFKRGVE</sequence>
<feature type="domain" description="Peptidase U32 collagenase" evidence="1">
    <location>
        <begin position="376"/>
        <end position="489"/>
    </location>
</feature>
<dbReference type="InterPro" id="IPR051454">
    <property type="entry name" value="RNA/ubiquinone_mod_enzymes"/>
</dbReference>
<evidence type="ECO:0000259" key="1">
    <source>
        <dbReference type="Pfam" id="PF12392"/>
    </source>
</evidence>
<dbReference type="PANTHER" id="PTHR30217">
    <property type="entry name" value="PEPTIDASE U32 FAMILY"/>
    <property type="match status" value="1"/>
</dbReference>
<dbReference type="InterPro" id="IPR001539">
    <property type="entry name" value="Peptidase_U32"/>
</dbReference>
<dbReference type="RefSeq" id="WP_264847967.1">
    <property type="nucleotide sequence ID" value="NZ_BRXR01000001.1"/>
</dbReference>
<protein>
    <submittedName>
        <fullName evidence="2">Peptidase U32</fullName>
    </submittedName>
</protein>
<reference evidence="2 3" key="1">
    <citation type="journal article" date="2024" name="Int. J. Syst. Evol. Microbiol.">
        <title>Clostridium omnivorum sp. nov., isolated from anoxic soil under the treatment of reductive soil disinfestation.</title>
        <authorList>
            <person name="Ueki A."/>
            <person name="Tonouchi A."/>
            <person name="Kaku N."/>
            <person name="Honma S."/>
            <person name="Ueki K."/>
        </authorList>
    </citation>
    <scope>NUCLEOTIDE SEQUENCE [LARGE SCALE GENOMIC DNA]</scope>
    <source>
        <strain evidence="2 3">E14</strain>
    </source>
</reference>
<dbReference type="PROSITE" id="PS01276">
    <property type="entry name" value="PEPTIDASE_U32"/>
    <property type="match status" value="1"/>
</dbReference>
<dbReference type="Proteomes" id="UP001208567">
    <property type="component" value="Unassembled WGS sequence"/>
</dbReference>
<evidence type="ECO:0000313" key="2">
    <source>
        <dbReference type="EMBL" id="GLC28702.1"/>
    </source>
</evidence>
<name>A0ABQ5N0H6_9CLOT</name>
<dbReference type="PANTHER" id="PTHR30217:SF10">
    <property type="entry name" value="23S RRNA 5-HYDROXYCYTIDINE C2501 SYNTHASE"/>
    <property type="match status" value="1"/>
</dbReference>
<gene>
    <name evidence="2" type="ORF">bsdE14_01120</name>
</gene>
<keyword evidence="3" id="KW-1185">Reference proteome</keyword>
<evidence type="ECO:0000313" key="3">
    <source>
        <dbReference type="Proteomes" id="UP001208567"/>
    </source>
</evidence>
<dbReference type="InterPro" id="IPR020988">
    <property type="entry name" value="Pept_U32_collagenase"/>
</dbReference>
<accession>A0ABQ5N0H6</accession>
<dbReference type="EMBL" id="BRXR01000001">
    <property type="protein sequence ID" value="GLC28702.1"/>
    <property type="molecule type" value="Genomic_DNA"/>
</dbReference>
<dbReference type="Pfam" id="PF12392">
    <property type="entry name" value="DUF3656"/>
    <property type="match status" value="1"/>
</dbReference>
<organism evidence="2 3">
    <name type="scientific">Clostridium omnivorum</name>
    <dbReference type="NCBI Taxonomy" id="1604902"/>
    <lineage>
        <taxon>Bacteria</taxon>
        <taxon>Bacillati</taxon>
        <taxon>Bacillota</taxon>
        <taxon>Clostridia</taxon>
        <taxon>Eubacteriales</taxon>
        <taxon>Clostridiaceae</taxon>
        <taxon>Clostridium</taxon>
    </lineage>
</organism>
<dbReference type="Pfam" id="PF01136">
    <property type="entry name" value="Peptidase_U32"/>
    <property type="match status" value="2"/>
</dbReference>